<dbReference type="EMBL" id="JASPKY010000009">
    <property type="protein sequence ID" value="KAK9754203.1"/>
    <property type="molecule type" value="Genomic_DNA"/>
</dbReference>
<proteinExistence type="predicted"/>
<comment type="caution">
    <text evidence="1">The sequence shown here is derived from an EMBL/GenBank/DDBJ whole genome shotgun (WGS) entry which is preliminary data.</text>
</comment>
<evidence type="ECO:0000313" key="2">
    <source>
        <dbReference type="Proteomes" id="UP001458880"/>
    </source>
</evidence>
<evidence type="ECO:0000313" key="1">
    <source>
        <dbReference type="EMBL" id="KAK9754203.1"/>
    </source>
</evidence>
<sequence length="93" mass="10049">MISPGERGGGGGYYETSLNGAIAESSIEANAAKTEVRSIPFLKEDVELFKRGVGVSVNQNGSPGRGPPNSDFILRCWSIGESKWISWKRATQF</sequence>
<name>A0AAW1N787_POPJA</name>
<protein>
    <submittedName>
        <fullName evidence="1">Uncharacterized protein</fullName>
    </submittedName>
</protein>
<reference evidence="1 2" key="1">
    <citation type="journal article" date="2024" name="BMC Genomics">
        <title>De novo assembly and annotation of Popillia japonica's genome with initial clues to its potential as an invasive pest.</title>
        <authorList>
            <person name="Cucini C."/>
            <person name="Boschi S."/>
            <person name="Funari R."/>
            <person name="Cardaioli E."/>
            <person name="Iannotti N."/>
            <person name="Marturano G."/>
            <person name="Paoli F."/>
            <person name="Bruttini M."/>
            <person name="Carapelli A."/>
            <person name="Frati F."/>
            <person name="Nardi F."/>
        </authorList>
    </citation>
    <scope>NUCLEOTIDE SEQUENCE [LARGE SCALE GENOMIC DNA]</scope>
    <source>
        <strain evidence="1">DMR45628</strain>
    </source>
</reference>
<dbReference type="AlphaFoldDB" id="A0AAW1N787"/>
<dbReference type="Proteomes" id="UP001458880">
    <property type="component" value="Unassembled WGS sequence"/>
</dbReference>
<keyword evidence="2" id="KW-1185">Reference proteome</keyword>
<organism evidence="1 2">
    <name type="scientific">Popillia japonica</name>
    <name type="common">Japanese beetle</name>
    <dbReference type="NCBI Taxonomy" id="7064"/>
    <lineage>
        <taxon>Eukaryota</taxon>
        <taxon>Metazoa</taxon>
        <taxon>Ecdysozoa</taxon>
        <taxon>Arthropoda</taxon>
        <taxon>Hexapoda</taxon>
        <taxon>Insecta</taxon>
        <taxon>Pterygota</taxon>
        <taxon>Neoptera</taxon>
        <taxon>Endopterygota</taxon>
        <taxon>Coleoptera</taxon>
        <taxon>Polyphaga</taxon>
        <taxon>Scarabaeiformia</taxon>
        <taxon>Scarabaeidae</taxon>
        <taxon>Rutelinae</taxon>
        <taxon>Popillia</taxon>
    </lineage>
</organism>
<accession>A0AAW1N787</accession>
<gene>
    <name evidence="1" type="ORF">QE152_g1433</name>
</gene>